<evidence type="ECO:0000259" key="6">
    <source>
        <dbReference type="Pfam" id="PF04932"/>
    </source>
</evidence>
<feature type="transmembrane region" description="Helical" evidence="5">
    <location>
        <begin position="112"/>
        <end position="132"/>
    </location>
</feature>
<name>A0A1R4H1K5_9GAMM</name>
<dbReference type="Proteomes" id="UP000195442">
    <property type="component" value="Unassembled WGS sequence"/>
</dbReference>
<sequence length="472" mass="52375">MTSVLLALIVFLVAMIAVIGFGALLHWRRHHDTSLLPYIFYLAIHSMAWQMATSGRNLFASTLLGSPELVEPVVAMSPAVLWASRLTSLFIMVVAIERIVNRLLHYGRGSKIPVGLLVVFVFYFVTTVLFSAFLSTHPSLSHEYFYLFLGGIAALLLTEADGDNAIACARNAIFSLLLVSAVFAAIKPELVMRNDYVEGLIPGLTIRYVGLTGHSNSIGSLVVVLLLCLWSRPYSRVWLNYCAWLIGLATLIFAQSKTSWITFLLGAACLAYFRYIGFLKRYLLDFRRPIFLAVFLFMGMIVVAGITVIIMFGPTGNPLSSFFVTQAGAELMTLTGRDQIWAVAVREWHRNPLFGYGLTIWNDAFRARIGITGAVHAHNQFYQTLSSAGIVGVVGLVLYVLTLFWFVLKTARVSQGLTLALFVMLMLRSVSEVTLTMVSHYGPNELTHSLMLMVIAVYLPRRTNVVTSPIHS</sequence>
<dbReference type="Pfam" id="PF04932">
    <property type="entry name" value="Wzy_C"/>
    <property type="match status" value="1"/>
</dbReference>
<evidence type="ECO:0000256" key="3">
    <source>
        <dbReference type="ARBA" id="ARBA00022989"/>
    </source>
</evidence>
<dbReference type="InterPro" id="IPR007016">
    <property type="entry name" value="O-antigen_ligase-rel_domated"/>
</dbReference>
<evidence type="ECO:0000256" key="4">
    <source>
        <dbReference type="ARBA" id="ARBA00023136"/>
    </source>
</evidence>
<feature type="transmembrane region" description="Helical" evidence="5">
    <location>
        <begin position="206"/>
        <end position="230"/>
    </location>
</feature>
<keyword evidence="2 5" id="KW-0812">Transmembrane</keyword>
<feature type="transmembrane region" description="Helical" evidence="5">
    <location>
        <begin position="79"/>
        <end position="100"/>
    </location>
</feature>
<keyword evidence="4 5" id="KW-0472">Membrane</keyword>
<comment type="subcellular location">
    <subcellularLocation>
        <location evidence="1">Membrane</location>
        <topology evidence="1">Multi-pass membrane protein</topology>
    </subcellularLocation>
</comment>
<keyword evidence="8" id="KW-1185">Reference proteome</keyword>
<dbReference type="OrthoDB" id="7056675at2"/>
<feature type="domain" description="O-antigen ligase-related" evidence="6">
    <location>
        <begin position="245"/>
        <end position="396"/>
    </location>
</feature>
<protein>
    <submittedName>
        <fullName evidence="7">O-antigen polymerase</fullName>
    </submittedName>
</protein>
<feature type="transmembrane region" description="Helical" evidence="5">
    <location>
        <begin position="167"/>
        <end position="186"/>
    </location>
</feature>
<evidence type="ECO:0000256" key="5">
    <source>
        <dbReference type="SAM" id="Phobius"/>
    </source>
</evidence>
<feature type="transmembrane region" description="Helical" evidence="5">
    <location>
        <begin position="388"/>
        <end position="407"/>
    </location>
</feature>
<dbReference type="EMBL" id="FUKJ01000055">
    <property type="protein sequence ID" value="SJM90111.1"/>
    <property type="molecule type" value="Genomic_DNA"/>
</dbReference>
<organism evidence="7 8">
    <name type="scientific">Crenothrix polyspora</name>
    <dbReference type="NCBI Taxonomy" id="360316"/>
    <lineage>
        <taxon>Bacteria</taxon>
        <taxon>Pseudomonadati</taxon>
        <taxon>Pseudomonadota</taxon>
        <taxon>Gammaproteobacteria</taxon>
        <taxon>Methylococcales</taxon>
        <taxon>Crenotrichaceae</taxon>
        <taxon>Crenothrix</taxon>
    </lineage>
</organism>
<dbReference type="AlphaFoldDB" id="A0A1R4H1K5"/>
<proteinExistence type="predicted"/>
<evidence type="ECO:0000256" key="2">
    <source>
        <dbReference type="ARBA" id="ARBA00022692"/>
    </source>
</evidence>
<evidence type="ECO:0000313" key="8">
    <source>
        <dbReference type="Proteomes" id="UP000195442"/>
    </source>
</evidence>
<evidence type="ECO:0000256" key="1">
    <source>
        <dbReference type="ARBA" id="ARBA00004141"/>
    </source>
</evidence>
<accession>A0A1R4H1K5</accession>
<dbReference type="RefSeq" id="WP_087145957.1">
    <property type="nucleotide sequence ID" value="NZ_FUKJ01000055.1"/>
</dbReference>
<feature type="transmembrane region" description="Helical" evidence="5">
    <location>
        <begin position="290"/>
        <end position="312"/>
    </location>
</feature>
<feature type="transmembrane region" description="Helical" evidence="5">
    <location>
        <begin position="6"/>
        <end position="27"/>
    </location>
</feature>
<keyword evidence="3 5" id="KW-1133">Transmembrane helix</keyword>
<evidence type="ECO:0000313" key="7">
    <source>
        <dbReference type="EMBL" id="SJM90111.1"/>
    </source>
</evidence>
<dbReference type="InterPro" id="IPR051533">
    <property type="entry name" value="WaaL-like"/>
</dbReference>
<dbReference type="PANTHER" id="PTHR37422">
    <property type="entry name" value="TEICHURONIC ACID BIOSYNTHESIS PROTEIN TUAE"/>
    <property type="match status" value="1"/>
</dbReference>
<feature type="transmembrane region" description="Helical" evidence="5">
    <location>
        <begin position="260"/>
        <end position="278"/>
    </location>
</feature>
<feature type="transmembrane region" description="Helical" evidence="5">
    <location>
        <begin position="39"/>
        <end position="59"/>
    </location>
</feature>
<dbReference type="PANTHER" id="PTHR37422:SF13">
    <property type="entry name" value="LIPOPOLYSACCHARIDE BIOSYNTHESIS PROTEIN PA4999-RELATED"/>
    <property type="match status" value="1"/>
</dbReference>
<dbReference type="GO" id="GO:0016020">
    <property type="term" value="C:membrane"/>
    <property type="evidence" value="ECO:0007669"/>
    <property type="project" value="UniProtKB-SubCell"/>
</dbReference>
<feature type="transmembrane region" description="Helical" evidence="5">
    <location>
        <begin position="144"/>
        <end position="160"/>
    </location>
</feature>
<gene>
    <name evidence="7" type="ORF">CRENPOLYSF2_1480004</name>
</gene>
<reference evidence="8" key="1">
    <citation type="submission" date="2017-02" db="EMBL/GenBank/DDBJ databases">
        <authorList>
            <person name="Daims H."/>
        </authorList>
    </citation>
    <scope>NUCLEOTIDE SEQUENCE [LARGE SCALE GENOMIC DNA]</scope>
</reference>
<feature type="transmembrane region" description="Helical" evidence="5">
    <location>
        <begin position="237"/>
        <end position="254"/>
    </location>
</feature>